<accession>A0A837ZUU3</accession>
<feature type="domain" description="HTH arsR-type" evidence="5">
    <location>
        <begin position="7"/>
        <end position="101"/>
    </location>
</feature>
<dbReference type="RefSeq" id="WP_180891251.1">
    <property type="nucleotide sequence ID" value="NZ_JACCKD010000001.1"/>
</dbReference>
<evidence type="ECO:0000256" key="3">
    <source>
        <dbReference type="ARBA" id="ARBA00023163"/>
    </source>
</evidence>
<dbReference type="PANTHER" id="PTHR33154">
    <property type="entry name" value="TRANSCRIPTIONAL REGULATOR, ARSR FAMILY"/>
    <property type="match status" value="1"/>
</dbReference>
<dbReference type="Gene3D" id="3.40.250.10">
    <property type="entry name" value="Rhodanese-like domain"/>
    <property type="match status" value="1"/>
</dbReference>
<dbReference type="Gene3D" id="1.10.10.10">
    <property type="entry name" value="Winged helix-like DNA-binding domain superfamily/Winged helix DNA-binding domain"/>
    <property type="match status" value="1"/>
</dbReference>
<dbReference type="CDD" id="cd00090">
    <property type="entry name" value="HTH_ARSR"/>
    <property type="match status" value="1"/>
</dbReference>
<dbReference type="NCBIfam" id="NF033788">
    <property type="entry name" value="HTH_metalloreg"/>
    <property type="match status" value="1"/>
</dbReference>
<dbReference type="SMART" id="SM00418">
    <property type="entry name" value="HTH_ARSR"/>
    <property type="match status" value="1"/>
</dbReference>
<protein>
    <submittedName>
        <fullName evidence="6">Metalloregulator ArsR/SmtB family transcription factor</fullName>
    </submittedName>
</protein>
<dbReference type="Pfam" id="PF01022">
    <property type="entry name" value="HTH_5"/>
    <property type="match status" value="1"/>
</dbReference>
<evidence type="ECO:0000256" key="2">
    <source>
        <dbReference type="ARBA" id="ARBA00023125"/>
    </source>
</evidence>
<keyword evidence="3" id="KW-0804">Transcription</keyword>
<dbReference type="SUPFAM" id="SSF52821">
    <property type="entry name" value="Rhodanese/Cell cycle control phosphatase"/>
    <property type="match status" value="1"/>
</dbReference>
<evidence type="ECO:0000313" key="7">
    <source>
        <dbReference type="Proteomes" id="UP000582974"/>
    </source>
</evidence>
<evidence type="ECO:0000313" key="6">
    <source>
        <dbReference type="EMBL" id="MBA0124376.1"/>
    </source>
</evidence>
<keyword evidence="7" id="KW-1185">Reference proteome</keyword>
<name>A0A837ZUU3_9PSEU</name>
<dbReference type="PROSITE" id="PS50206">
    <property type="entry name" value="RHODANESE_3"/>
    <property type="match status" value="1"/>
</dbReference>
<dbReference type="Pfam" id="PF00581">
    <property type="entry name" value="Rhodanese"/>
    <property type="match status" value="1"/>
</dbReference>
<dbReference type="InterPro" id="IPR036873">
    <property type="entry name" value="Rhodanese-like_dom_sf"/>
</dbReference>
<dbReference type="SMART" id="SM00450">
    <property type="entry name" value="RHOD"/>
    <property type="match status" value="1"/>
</dbReference>
<dbReference type="InterPro" id="IPR011991">
    <property type="entry name" value="ArsR-like_HTH"/>
</dbReference>
<organism evidence="6 7">
    <name type="scientific">Haloechinothrix aidingensis</name>
    <dbReference type="NCBI Taxonomy" id="2752311"/>
    <lineage>
        <taxon>Bacteria</taxon>
        <taxon>Bacillati</taxon>
        <taxon>Actinomycetota</taxon>
        <taxon>Actinomycetes</taxon>
        <taxon>Pseudonocardiales</taxon>
        <taxon>Pseudonocardiaceae</taxon>
        <taxon>Haloechinothrix</taxon>
    </lineage>
</organism>
<dbReference type="InterPro" id="IPR036390">
    <property type="entry name" value="WH_DNA-bd_sf"/>
</dbReference>
<comment type="caution">
    <text evidence="6">The sequence shown here is derived from an EMBL/GenBank/DDBJ whole genome shotgun (WGS) entry which is preliminary data.</text>
</comment>
<dbReference type="PANTHER" id="PTHR33154:SF18">
    <property type="entry name" value="ARSENICAL RESISTANCE OPERON REPRESSOR"/>
    <property type="match status" value="1"/>
</dbReference>
<keyword evidence="2" id="KW-0238">DNA-binding</keyword>
<dbReference type="InterPro" id="IPR001845">
    <property type="entry name" value="HTH_ArsR_DNA-bd_dom"/>
</dbReference>
<gene>
    <name evidence="6" type="ORF">H0B56_02340</name>
</gene>
<dbReference type="CDD" id="cd00158">
    <property type="entry name" value="RHOD"/>
    <property type="match status" value="1"/>
</dbReference>
<dbReference type="InterPro" id="IPR001763">
    <property type="entry name" value="Rhodanese-like_dom"/>
</dbReference>
<sequence>MVEASAARESIYQQFARVGKALASSKRLELIDVLAQGERTVEALAQAAALKTTTASAHLQTMHQSGLVTNRKVGNRVYYRLAGAEVLDAFAAVRQVADSQLAATERAARELLGDDEETPLGRDELADILRTGPIVVVDVRGEDEFDAGHIDGALCLPFDRLTDNISALPDDVEIVVYGRSSYCARPYAAVRLLRSKGKAARRLDGGVVEWLLERRPIIPTRR</sequence>
<dbReference type="Proteomes" id="UP000582974">
    <property type="component" value="Unassembled WGS sequence"/>
</dbReference>
<dbReference type="EMBL" id="JACCKD010000001">
    <property type="protein sequence ID" value="MBA0124376.1"/>
    <property type="molecule type" value="Genomic_DNA"/>
</dbReference>
<dbReference type="PRINTS" id="PR00778">
    <property type="entry name" value="HTHARSR"/>
</dbReference>
<dbReference type="GO" id="GO:0003677">
    <property type="term" value="F:DNA binding"/>
    <property type="evidence" value="ECO:0007669"/>
    <property type="project" value="UniProtKB-KW"/>
</dbReference>
<feature type="domain" description="Rhodanese" evidence="4">
    <location>
        <begin position="130"/>
        <end position="219"/>
    </location>
</feature>
<dbReference type="SUPFAM" id="SSF46785">
    <property type="entry name" value="Winged helix' DNA-binding domain"/>
    <property type="match status" value="1"/>
</dbReference>
<dbReference type="InterPro" id="IPR036388">
    <property type="entry name" value="WH-like_DNA-bd_sf"/>
</dbReference>
<dbReference type="PROSITE" id="PS50987">
    <property type="entry name" value="HTH_ARSR_2"/>
    <property type="match status" value="1"/>
</dbReference>
<evidence type="ECO:0000259" key="4">
    <source>
        <dbReference type="PROSITE" id="PS50206"/>
    </source>
</evidence>
<dbReference type="AlphaFoldDB" id="A0A837ZUU3"/>
<evidence type="ECO:0000256" key="1">
    <source>
        <dbReference type="ARBA" id="ARBA00023015"/>
    </source>
</evidence>
<reference evidence="6 7" key="1">
    <citation type="submission" date="2020-07" db="EMBL/GenBank/DDBJ databases">
        <title>Genome of Haloechinothrix sp.</title>
        <authorList>
            <person name="Tang S.-K."/>
            <person name="Yang L."/>
            <person name="Zhu W.-Y."/>
        </authorList>
    </citation>
    <scope>NUCLEOTIDE SEQUENCE [LARGE SCALE GENOMIC DNA]</scope>
    <source>
        <strain evidence="6 7">YIM 98757</strain>
    </source>
</reference>
<proteinExistence type="predicted"/>
<evidence type="ECO:0000259" key="5">
    <source>
        <dbReference type="PROSITE" id="PS50987"/>
    </source>
</evidence>
<dbReference type="GO" id="GO:0003700">
    <property type="term" value="F:DNA-binding transcription factor activity"/>
    <property type="evidence" value="ECO:0007669"/>
    <property type="project" value="InterPro"/>
</dbReference>
<keyword evidence="1" id="KW-0805">Transcription regulation</keyword>
<dbReference type="InterPro" id="IPR051081">
    <property type="entry name" value="HTH_MetalResp_TranReg"/>
</dbReference>